<dbReference type="Proteomes" id="UP000743001">
    <property type="component" value="Unassembled WGS sequence"/>
</dbReference>
<proteinExistence type="predicted"/>
<name>A0ABS6FN07_9BACL</name>
<evidence type="ECO:0000313" key="3">
    <source>
        <dbReference type="Proteomes" id="UP000743001"/>
    </source>
</evidence>
<keyword evidence="1" id="KW-0472">Membrane</keyword>
<sequence length="226" mass="25628">MNNIQVGSLVLNGQLILYLAFGAAGWLMLRYRLRNMAERHVILSVMSNASWMWIVVWKLSFLLLHPVEVMQRPAVLLYFDGGGRGAWIASSVAVFYIWKKAAKMKGLLPSWLDMATLFLCSGWFAYQMLSAVIGVEPVWFHAAIAGLTAGFLFLQLAFSSKSNLLKWPAYAVWLSIGHVILWFCVPNREILFLSFNKQQLYFLIIATALTAWNWLNEARSGGGFRE</sequence>
<keyword evidence="1" id="KW-1133">Transmembrane helix</keyword>
<gene>
    <name evidence="2" type="ORF">KQJ23_06175</name>
</gene>
<organism evidence="2 3">
    <name type="scientific">Paenibacillus brevis</name>
    <dbReference type="NCBI Taxonomy" id="2841508"/>
    <lineage>
        <taxon>Bacteria</taxon>
        <taxon>Bacillati</taxon>
        <taxon>Bacillota</taxon>
        <taxon>Bacilli</taxon>
        <taxon>Bacillales</taxon>
        <taxon>Paenibacillaceae</taxon>
        <taxon>Paenibacillus</taxon>
    </lineage>
</organism>
<comment type="caution">
    <text evidence="2">The sequence shown here is derived from an EMBL/GenBank/DDBJ whole genome shotgun (WGS) entry which is preliminary data.</text>
</comment>
<evidence type="ECO:0000313" key="2">
    <source>
        <dbReference type="EMBL" id="MBU5671418.1"/>
    </source>
</evidence>
<keyword evidence="3" id="KW-1185">Reference proteome</keyword>
<keyword evidence="1" id="KW-0812">Transmembrane</keyword>
<accession>A0ABS6FN07</accession>
<dbReference type="EMBL" id="JAHLQJ010000004">
    <property type="protein sequence ID" value="MBU5671418.1"/>
    <property type="molecule type" value="Genomic_DNA"/>
</dbReference>
<evidence type="ECO:0000256" key="1">
    <source>
        <dbReference type="SAM" id="Phobius"/>
    </source>
</evidence>
<feature type="transmembrane region" description="Helical" evidence="1">
    <location>
        <begin position="110"/>
        <end position="126"/>
    </location>
</feature>
<feature type="transmembrane region" description="Helical" evidence="1">
    <location>
        <begin position="6"/>
        <end position="29"/>
    </location>
</feature>
<feature type="transmembrane region" description="Helical" evidence="1">
    <location>
        <begin position="41"/>
        <end position="64"/>
    </location>
</feature>
<feature type="transmembrane region" description="Helical" evidence="1">
    <location>
        <begin position="76"/>
        <end position="98"/>
    </location>
</feature>
<protein>
    <submittedName>
        <fullName evidence="2">Uncharacterized protein</fullName>
    </submittedName>
</protein>
<reference evidence="2 3" key="1">
    <citation type="submission" date="2021-06" db="EMBL/GenBank/DDBJ databases">
        <authorList>
            <person name="Sun Q."/>
            <person name="Li D."/>
        </authorList>
    </citation>
    <scope>NUCLEOTIDE SEQUENCE [LARGE SCALE GENOMIC DNA]</scope>
    <source>
        <strain evidence="2 3">MSJ-6</strain>
    </source>
</reference>
<feature type="transmembrane region" description="Helical" evidence="1">
    <location>
        <begin position="170"/>
        <end position="188"/>
    </location>
</feature>
<feature type="transmembrane region" description="Helical" evidence="1">
    <location>
        <begin position="200"/>
        <end position="216"/>
    </location>
</feature>
<feature type="transmembrane region" description="Helical" evidence="1">
    <location>
        <begin position="138"/>
        <end position="158"/>
    </location>
</feature>
<dbReference type="RefSeq" id="WP_216477827.1">
    <property type="nucleotide sequence ID" value="NZ_JAHLQJ010000004.1"/>
</dbReference>